<dbReference type="SUPFAM" id="SSF52540">
    <property type="entry name" value="P-loop containing nucleoside triphosphate hydrolases"/>
    <property type="match status" value="1"/>
</dbReference>
<protein>
    <submittedName>
        <fullName evidence="11">Disease resistance protein (CC-NBS-LRR class) family</fullName>
    </submittedName>
</protein>
<feature type="chain" id="PRO_5043384188" evidence="8">
    <location>
        <begin position="24"/>
        <end position="400"/>
    </location>
</feature>
<dbReference type="GO" id="GO:0043531">
    <property type="term" value="F:ADP binding"/>
    <property type="evidence" value="ECO:0007669"/>
    <property type="project" value="InterPro"/>
</dbReference>
<keyword evidence="5" id="KW-0611">Plant defense</keyword>
<dbReference type="AlphaFoldDB" id="A0AAV8HUK9"/>
<dbReference type="EMBL" id="JAMFTS010000001">
    <property type="protein sequence ID" value="KAJ4818598.1"/>
    <property type="molecule type" value="Genomic_DNA"/>
</dbReference>
<keyword evidence="7" id="KW-0175">Coiled coil</keyword>
<proteinExistence type="inferred from homology"/>
<evidence type="ECO:0000256" key="7">
    <source>
        <dbReference type="SAM" id="Coils"/>
    </source>
</evidence>
<evidence type="ECO:0000256" key="2">
    <source>
        <dbReference type="ARBA" id="ARBA00022614"/>
    </source>
</evidence>
<comment type="caution">
    <text evidence="11">The sequence shown here is derived from an EMBL/GenBank/DDBJ whole genome shotgun (WGS) entry which is preliminary data.</text>
</comment>
<dbReference type="GO" id="GO:0006952">
    <property type="term" value="P:defense response"/>
    <property type="evidence" value="ECO:0007669"/>
    <property type="project" value="UniProtKB-KW"/>
</dbReference>
<feature type="coiled-coil region" evidence="7">
    <location>
        <begin position="39"/>
        <end position="66"/>
    </location>
</feature>
<feature type="signal peptide" evidence="8">
    <location>
        <begin position="1"/>
        <end position="23"/>
    </location>
</feature>
<gene>
    <name evidence="11" type="ORF">LUZ62_031164</name>
</gene>
<dbReference type="PANTHER" id="PTHR36766:SF40">
    <property type="entry name" value="DISEASE RESISTANCE PROTEIN RGA3"/>
    <property type="match status" value="1"/>
</dbReference>
<keyword evidence="12" id="KW-1185">Reference proteome</keyword>
<dbReference type="InterPro" id="IPR041118">
    <property type="entry name" value="Rx_N"/>
</dbReference>
<sequence>MGLGGVITNLLSLGAQLIPVVNASAQAPSSSSSCPPVESQQIETELKELMRLLERIKARLYDAEERRIRDLSVKLWLKELRQVAYDAEDVLDEYHYEVLRAQVEARDASPKRKLCQVPDAMLGQIRQIRSRFSEITKDRIALQLSEDDWPRHCSSDMQIVPTSHFVVKSDIIGRKREKKKLINLLSSESNDGNIISVVTIVGTGGIGKTTLAKLVYNDQNFRQNFDKFGWVFVADDFNVQRLSREVSESITEESCDFANLSALQAKISKELPFMSASLVKILVTTRNKSVARIMQTEPDAIYNIPCLSEEQSWQMFQHFAFDNVVPHTDSNFVEIGKKIMRKCGKLPLAIKSIASLLRHEPNEENWKKILETVTELCRDKPRTCLGLFPEIHGLTRYFAC</sequence>
<feature type="domain" description="NB-ARC" evidence="9">
    <location>
        <begin position="278"/>
        <end position="323"/>
    </location>
</feature>
<accession>A0AAV8HUK9</accession>
<name>A0AAV8HUK9_9POAL</name>
<evidence type="ECO:0000256" key="3">
    <source>
        <dbReference type="ARBA" id="ARBA00022737"/>
    </source>
</evidence>
<feature type="domain" description="Disease resistance N-terminal" evidence="10">
    <location>
        <begin position="40"/>
        <end position="106"/>
    </location>
</feature>
<reference evidence="11" key="1">
    <citation type="submission" date="2022-08" db="EMBL/GenBank/DDBJ databases">
        <authorList>
            <person name="Marques A."/>
        </authorList>
    </citation>
    <scope>NUCLEOTIDE SEQUENCE</scope>
    <source>
        <strain evidence="11">RhyPub2mFocal</strain>
        <tissue evidence="11">Leaves</tissue>
    </source>
</reference>
<evidence type="ECO:0000313" key="11">
    <source>
        <dbReference type="EMBL" id="KAJ4818598.1"/>
    </source>
</evidence>
<dbReference type="Gene3D" id="1.10.8.430">
    <property type="entry name" value="Helical domain of apoptotic protease-activating factors"/>
    <property type="match status" value="1"/>
</dbReference>
<evidence type="ECO:0000259" key="10">
    <source>
        <dbReference type="Pfam" id="PF18052"/>
    </source>
</evidence>
<keyword evidence="2" id="KW-0433">Leucine-rich repeat</keyword>
<dbReference type="Proteomes" id="UP001140206">
    <property type="component" value="Chromosome 1"/>
</dbReference>
<keyword evidence="6" id="KW-0067">ATP-binding</keyword>
<dbReference type="InterPro" id="IPR002182">
    <property type="entry name" value="NB-ARC"/>
</dbReference>
<evidence type="ECO:0000313" key="12">
    <source>
        <dbReference type="Proteomes" id="UP001140206"/>
    </source>
</evidence>
<evidence type="ECO:0000256" key="1">
    <source>
        <dbReference type="ARBA" id="ARBA00008894"/>
    </source>
</evidence>
<comment type="similarity">
    <text evidence="1">Belongs to the disease resistance NB-LRR family.</text>
</comment>
<evidence type="ECO:0000259" key="9">
    <source>
        <dbReference type="Pfam" id="PF00931"/>
    </source>
</evidence>
<organism evidence="11 12">
    <name type="scientific">Rhynchospora pubera</name>
    <dbReference type="NCBI Taxonomy" id="906938"/>
    <lineage>
        <taxon>Eukaryota</taxon>
        <taxon>Viridiplantae</taxon>
        <taxon>Streptophyta</taxon>
        <taxon>Embryophyta</taxon>
        <taxon>Tracheophyta</taxon>
        <taxon>Spermatophyta</taxon>
        <taxon>Magnoliopsida</taxon>
        <taxon>Liliopsida</taxon>
        <taxon>Poales</taxon>
        <taxon>Cyperaceae</taxon>
        <taxon>Cyperoideae</taxon>
        <taxon>Rhynchosporeae</taxon>
        <taxon>Rhynchospora</taxon>
    </lineage>
</organism>
<evidence type="ECO:0000256" key="8">
    <source>
        <dbReference type="SAM" id="SignalP"/>
    </source>
</evidence>
<feature type="domain" description="NB-ARC" evidence="9">
    <location>
        <begin position="175"/>
        <end position="261"/>
    </location>
</feature>
<keyword evidence="4" id="KW-0547">Nucleotide-binding</keyword>
<evidence type="ECO:0000256" key="4">
    <source>
        <dbReference type="ARBA" id="ARBA00022741"/>
    </source>
</evidence>
<dbReference type="PANTHER" id="PTHR36766">
    <property type="entry name" value="PLANT BROAD-SPECTRUM MILDEW RESISTANCE PROTEIN RPW8"/>
    <property type="match status" value="1"/>
</dbReference>
<evidence type="ECO:0000256" key="6">
    <source>
        <dbReference type="ARBA" id="ARBA00022840"/>
    </source>
</evidence>
<dbReference type="GO" id="GO:0005524">
    <property type="term" value="F:ATP binding"/>
    <property type="evidence" value="ECO:0007669"/>
    <property type="project" value="UniProtKB-KW"/>
</dbReference>
<dbReference type="Gene3D" id="1.20.5.4130">
    <property type="match status" value="1"/>
</dbReference>
<dbReference type="InterPro" id="IPR042197">
    <property type="entry name" value="Apaf_helical"/>
</dbReference>
<dbReference type="InterPro" id="IPR027417">
    <property type="entry name" value="P-loop_NTPase"/>
</dbReference>
<keyword evidence="3" id="KW-0677">Repeat</keyword>
<keyword evidence="8" id="KW-0732">Signal</keyword>
<evidence type="ECO:0000256" key="5">
    <source>
        <dbReference type="ARBA" id="ARBA00022821"/>
    </source>
</evidence>
<dbReference type="PRINTS" id="PR00364">
    <property type="entry name" value="DISEASERSIST"/>
</dbReference>
<dbReference type="Pfam" id="PF00931">
    <property type="entry name" value="NB-ARC"/>
    <property type="match status" value="2"/>
</dbReference>
<dbReference type="Gene3D" id="3.40.50.300">
    <property type="entry name" value="P-loop containing nucleotide triphosphate hydrolases"/>
    <property type="match status" value="1"/>
</dbReference>
<dbReference type="Pfam" id="PF18052">
    <property type="entry name" value="Rx_N"/>
    <property type="match status" value="1"/>
</dbReference>